<dbReference type="Gene3D" id="2.30.30.60">
    <property type="match status" value="1"/>
</dbReference>
<evidence type="ECO:0000256" key="6">
    <source>
        <dbReference type="ARBA" id="ARBA00023136"/>
    </source>
</evidence>
<dbReference type="InterPro" id="IPR023408">
    <property type="entry name" value="MscS_beta-dom_sf"/>
</dbReference>
<dbReference type="Pfam" id="PF00924">
    <property type="entry name" value="MS_channel_2nd"/>
    <property type="match status" value="1"/>
</dbReference>
<dbReference type="Proteomes" id="UP000198625">
    <property type="component" value="Unassembled WGS sequence"/>
</dbReference>
<dbReference type="FunFam" id="2.30.30.60:FF:000001">
    <property type="entry name" value="MscS Mechanosensitive ion channel"/>
    <property type="match status" value="1"/>
</dbReference>
<evidence type="ECO:0000259" key="9">
    <source>
        <dbReference type="Pfam" id="PF21082"/>
    </source>
</evidence>
<organism evidence="11 12">
    <name type="scientific">Proteiniborus ethanoligenes</name>
    <dbReference type="NCBI Taxonomy" id="415015"/>
    <lineage>
        <taxon>Bacteria</taxon>
        <taxon>Bacillati</taxon>
        <taxon>Bacillota</taxon>
        <taxon>Clostridia</taxon>
        <taxon>Eubacteriales</taxon>
        <taxon>Proteiniborus</taxon>
    </lineage>
</organism>
<evidence type="ECO:0000256" key="2">
    <source>
        <dbReference type="ARBA" id="ARBA00008017"/>
    </source>
</evidence>
<gene>
    <name evidence="11" type="ORF">SAMN05660462_02970</name>
</gene>
<dbReference type="EMBL" id="FNQE01000049">
    <property type="protein sequence ID" value="SDZ38530.1"/>
    <property type="molecule type" value="Genomic_DNA"/>
</dbReference>
<reference evidence="11 12" key="1">
    <citation type="submission" date="2016-10" db="EMBL/GenBank/DDBJ databases">
        <authorList>
            <person name="de Groot N.N."/>
        </authorList>
    </citation>
    <scope>NUCLEOTIDE SEQUENCE [LARGE SCALE GENOMIC DNA]</scope>
    <source>
        <strain evidence="11 12">DSM 21650</strain>
    </source>
</reference>
<feature type="domain" description="Mechanosensitive ion channel MscS" evidence="8">
    <location>
        <begin position="117"/>
        <end position="181"/>
    </location>
</feature>
<name>A0A1H3SLF6_9FIRM</name>
<evidence type="ECO:0000313" key="12">
    <source>
        <dbReference type="Proteomes" id="UP000198625"/>
    </source>
</evidence>
<keyword evidence="4 7" id="KW-0812">Transmembrane</keyword>
<dbReference type="SUPFAM" id="SSF50182">
    <property type="entry name" value="Sm-like ribonucleoproteins"/>
    <property type="match status" value="1"/>
</dbReference>
<dbReference type="SUPFAM" id="SSF82689">
    <property type="entry name" value="Mechanosensitive channel protein MscS (YggB), C-terminal domain"/>
    <property type="match status" value="1"/>
</dbReference>
<evidence type="ECO:0000259" key="10">
    <source>
        <dbReference type="Pfam" id="PF21088"/>
    </source>
</evidence>
<evidence type="ECO:0000256" key="3">
    <source>
        <dbReference type="ARBA" id="ARBA00022475"/>
    </source>
</evidence>
<evidence type="ECO:0000256" key="4">
    <source>
        <dbReference type="ARBA" id="ARBA00022692"/>
    </source>
</evidence>
<dbReference type="InterPro" id="IPR049142">
    <property type="entry name" value="MS_channel_1st"/>
</dbReference>
<evidence type="ECO:0000313" key="11">
    <source>
        <dbReference type="EMBL" id="SDZ38530.1"/>
    </source>
</evidence>
<dbReference type="Pfam" id="PF21082">
    <property type="entry name" value="MS_channel_3rd"/>
    <property type="match status" value="1"/>
</dbReference>
<dbReference type="GO" id="GO:0005886">
    <property type="term" value="C:plasma membrane"/>
    <property type="evidence" value="ECO:0007669"/>
    <property type="project" value="UniProtKB-SubCell"/>
</dbReference>
<evidence type="ECO:0000256" key="1">
    <source>
        <dbReference type="ARBA" id="ARBA00004651"/>
    </source>
</evidence>
<dbReference type="InterPro" id="IPR049278">
    <property type="entry name" value="MS_channel_C"/>
</dbReference>
<dbReference type="RefSeq" id="WP_244270563.1">
    <property type="nucleotide sequence ID" value="NZ_FNQE01000049.1"/>
</dbReference>
<keyword evidence="3" id="KW-1003">Cell membrane</keyword>
<protein>
    <submittedName>
        <fullName evidence="11">Small conductance mechanosensitive channel</fullName>
    </submittedName>
</protein>
<proteinExistence type="inferred from homology"/>
<feature type="transmembrane region" description="Helical" evidence="7">
    <location>
        <begin position="67"/>
        <end position="89"/>
    </location>
</feature>
<keyword evidence="5 7" id="KW-1133">Transmembrane helix</keyword>
<dbReference type="Gene3D" id="3.30.70.100">
    <property type="match status" value="1"/>
</dbReference>
<comment type="subcellular location">
    <subcellularLocation>
        <location evidence="1">Cell membrane</location>
        <topology evidence="1">Multi-pass membrane protein</topology>
    </subcellularLocation>
</comment>
<evidence type="ECO:0000259" key="8">
    <source>
        <dbReference type="Pfam" id="PF00924"/>
    </source>
</evidence>
<keyword evidence="12" id="KW-1185">Reference proteome</keyword>
<comment type="similarity">
    <text evidence="2">Belongs to the MscS (TC 1.A.23) family.</text>
</comment>
<dbReference type="InterPro" id="IPR045276">
    <property type="entry name" value="YbiO_bact"/>
</dbReference>
<dbReference type="InterPro" id="IPR010920">
    <property type="entry name" value="LSM_dom_sf"/>
</dbReference>
<dbReference type="PANTHER" id="PTHR30460:SF0">
    <property type="entry name" value="MODERATE CONDUCTANCE MECHANOSENSITIVE CHANNEL YBIO"/>
    <property type="match status" value="1"/>
</dbReference>
<dbReference type="SUPFAM" id="SSF82861">
    <property type="entry name" value="Mechanosensitive channel protein MscS (YggB), transmembrane region"/>
    <property type="match status" value="1"/>
</dbReference>
<accession>A0A1H3SLF6</accession>
<feature type="transmembrane region" description="Helical" evidence="7">
    <location>
        <begin position="25"/>
        <end position="46"/>
    </location>
</feature>
<keyword evidence="6 7" id="KW-0472">Membrane</keyword>
<feature type="domain" description="Mechanosensitive ion channel MscS C-terminal" evidence="9">
    <location>
        <begin position="188"/>
        <end position="271"/>
    </location>
</feature>
<dbReference type="InterPro" id="IPR011014">
    <property type="entry name" value="MscS_channel_TM-2"/>
</dbReference>
<dbReference type="Gene3D" id="1.10.287.1260">
    <property type="match status" value="1"/>
</dbReference>
<dbReference type="InterPro" id="IPR006685">
    <property type="entry name" value="MscS_channel_2nd"/>
</dbReference>
<feature type="domain" description="Mechanosensitive ion channel transmembrane helices 2/3" evidence="10">
    <location>
        <begin position="75"/>
        <end position="115"/>
    </location>
</feature>
<dbReference type="GO" id="GO:0008381">
    <property type="term" value="F:mechanosensitive monoatomic ion channel activity"/>
    <property type="evidence" value="ECO:0007669"/>
    <property type="project" value="InterPro"/>
</dbReference>
<dbReference type="STRING" id="415015.SAMN05660462_02970"/>
<dbReference type="AlphaFoldDB" id="A0A1H3SLF6"/>
<dbReference type="InterPro" id="IPR011066">
    <property type="entry name" value="MscS_channel_C_sf"/>
</dbReference>
<feature type="transmembrane region" description="Helical" evidence="7">
    <location>
        <begin position="95"/>
        <end position="114"/>
    </location>
</feature>
<sequence length="291" mass="32361">MQEIAKSVSSHFIGTSGELNIYGKILKVAVIFVLMKIAIKVSYSFIDKFFNRRYSTRFKIEERKSNTLAIILKSIIKYLLYFVGVVAILKEFGLPIESIIATAGIGGLAIGFGAQSLVKDIITGFFILFEDQYSVGDYIKTGGFDGLVEEIGIRITKIRAFSGELHIVPNGNIQTVTNLSRGSMRALVNVEIAYEEDVDKALIILSELSKQISMDNDKIVEGPNVLGVTNLGETGLQLGVVAKTKPMEQWSVEREMRKRIKLEFDKAGIEIPYPRRVIVEKDKVNKSSLNS</sequence>
<dbReference type="PANTHER" id="PTHR30460">
    <property type="entry name" value="MODERATE CONDUCTANCE MECHANOSENSITIVE CHANNEL YBIO"/>
    <property type="match status" value="1"/>
</dbReference>
<evidence type="ECO:0000256" key="7">
    <source>
        <dbReference type="SAM" id="Phobius"/>
    </source>
</evidence>
<evidence type="ECO:0000256" key="5">
    <source>
        <dbReference type="ARBA" id="ARBA00022989"/>
    </source>
</evidence>
<dbReference type="Pfam" id="PF21088">
    <property type="entry name" value="MS_channel_1st"/>
    <property type="match status" value="1"/>
</dbReference>